<dbReference type="AlphaFoldDB" id="A0AAV4JVU4"/>
<comment type="caution">
    <text evidence="1">The sequence shown here is derived from an EMBL/GenBank/DDBJ whole genome shotgun (WGS) entry which is preliminary data.</text>
</comment>
<dbReference type="EMBL" id="BMAT01014120">
    <property type="protein sequence ID" value="GFS26461.1"/>
    <property type="molecule type" value="Genomic_DNA"/>
</dbReference>
<reference evidence="1 2" key="1">
    <citation type="journal article" date="2021" name="Elife">
        <title>Chloroplast acquisition without the gene transfer in kleptoplastic sea slugs, Plakobranchus ocellatus.</title>
        <authorList>
            <person name="Maeda T."/>
            <person name="Takahashi S."/>
            <person name="Yoshida T."/>
            <person name="Shimamura S."/>
            <person name="Takaki Y."/>
            <person name="Nagai Y."/>
            <person name="Toyoda A."/>
            <person name="Suzuki Y."/>
            <person name="Arimoto A."/>
            <person name="Ishii H."/>
            <person name="Satoh N."/>
            <person name="Nishiyama T."/>
            <person name="Hasebe M."/>
            <person name="Maruyama T."/>
            <person name="Minagawa J."/>
            <person name="Obokata J."/>
            <person name="Shigenobu S."/>
        </authorList>
    </citation>
    <scope>NUCLEOTIDE SEQUENCE [LARGE SCALE GENOMIC DNA]</scope>
</reference>
<name>A0AAV4JVU4_9GAST</name>
<evidence type="ECO:0000313" key="1">
    <source>
        <dbReference type="EMBL" id="GFS26461.1"/>
    </source>
</evidence>
<gene>
    <name evidence="1" type="ORF">ElyMa_007054800</name>
</gene>
<evidence type="ECO:0000313" key="2">
    <source>
        <dbReference type="Proteomes" id="UP000762676"/>
    </source>
</evidence>
<accession>A0AAV4JVU4</accession>
<keyword evidence="2" id="KW-1185">Reference proteome</keyword>
<proteinExistence type="predicted"/>
<protein>
    <submittedName>
        <fullName evidence="1">Uncharacterized protein</fullName>
    </submittedName>
</protein>
<organism evidence="1 2">
    <name type="scientific">Elysia marginata</name>
    <dbReference type="NCBI Taxonomy" id="1093978"/>
    <lineage>
        <taxon>Eukaryota</taxon>
        <taxon>Metazoa</taxon>
        <taxon>Spiralia</taxon>
        <taxon>Lophotrochozoa</taxon>
        <taxon>Mollusca</taxon>
        <taxon>Gastropoda</taxon>
        <taxon>Heterobranchia</taxon>
        <taxon>Euthyneura</taxon>
        <taxon>Panpulmonata</taxon>
        <taxon>Sacoglossa</taxon>
        <taxon>Placobranchoidea</taxon>
        <taxon>Plakobranchidae</taxon>
        <taxon>Elysia</taxon>
    </lineage>
</organism>
<sequence length="98" mass="10889">MTALIKTATRWKASIASCDSITLDAKRLASGKNDNSELYSYSRSLEKTFKGWCDFSRVFGSPGYSLALDLARHARSRNGDKTFVWHIDLWLLSGPGTA</sequence>
<dbReference type="Proteomes" id="UP000762676">
    <property type="component" value="Unassembled WGS sequence"/>
</dbReference>